<comment type="caution">
    <text evidence="1">The sequence shown here is derived from an EMBL/GenBank/DDBJ whole genome shotgun (WGS) entry which is preliminary data.</text>
</comment>
<evidence type="ECO:0000313" key="1">
    <source>
        <dbReference type="EMBL" id="TFE73389.1"/>
    </source>
</evidence>
<keyword evidence="2" id="KW-1185">Reference proteome</keyword>
<dbReference type="Proteomes" id="UP000297713">
    <property type="component" value="Unassembled WGS sequence"/>
</dbReference>
<dbReference type="EMBL" id="LXQC01000001">
    <property type="protein sequence ID" value="TFE73389.1"/>
    <property type="molecule type" value="Genomic_DNA"/>
</dbReference>
<name>A0A4Y8PHC1_9BACT</name>
<gene>
    <name evidence="1" type="ORF">A7Q10_00035</name>
</gene>
<proteinExistence type="predicted"/>
<evidence type="ECO:0000313" key="2">
    <source>
        <dbReference type="Proteomes" id="UP000297713"/>
    </source>
</evidence>
<dbReference type="RefSeq" id="WP_134438884.1">
    <property type="nucleotide sequence ID" value="NZ_LXQC01000001.1"/>
</dbReference>
<protein>
    <submittedName>
        <fullName evidence="1">Uncharacterized protein</fullName>
    </submittedName>
</protein>
<reference evidence="1 2" key="1">
    <citation type="submission" date="2016-05" db="EMBL/GenBank/DDBJ databases">
        <title>Diversity and Homogeneity among Thermoacidophilic Verrucomicrobia Methanotrophs Linked with Geographical Origin.</title>
        <authorList>
            <person name="Erikstad H.-A."/>
            <person name="Smestad N.B."/>
            <person name="Ceballos R.M."/>
            <person name="Birkeland N.-K."/>
        </authorList>
    </citation>
    <scope>NUCLEOTIDE SEQUENCE [LARGE SCALE GENOMIC DNA]</scope>
    <source>
        <strain evidence="1 2">Phi</strain>
    </source>
</reference>
<sequence>MKNLFYVSLIWLILPLSVVLYALDQNPPGFSYIFLFFKNKEKEELYLKIQQPFVRIDRPKELFSVVYNQKEDLFLGMEHRDGRYWKFSWSQIQKQVEKIKESSYNIRRDPFIDPTEQSIEEILNPSFFPHYGRFDPFSPPPQRSWTKGSGTKISPFGQLFQWIGKNEKTDSTCWIQPLFASEADEWNRVVPVLRKTCQILSFILGENAWPFAALDIWASLPPKVGFPVETQWREDEQPMKIVLQKKEILLDSSWTKPPKNYLSEELPILEEYKNQ</sequence>
<accession>A0A4Y8PHC1</accession>
<dbReference type="AlphaFoldDB" id="A0A4Y8PHC1"/>
<dbReference type="OrthoDB" id="187943at2"/>
<organism evidence="1 2">
    <name type="scientific">Methylacidiphilum caldifontis</name>
    <dbReference type="NCBI Taxonomy" id="2795386"/>
    <lineage>
        <taxon>Bacteria</taxon>
        <taxon>Pseudomonadati</taxon>
        <taxon>Verrucomicrobiota</taxon>
        <taxon>Methylacidiphilae</taxon>
        <taxon>Methylacidiphilales</taxon>
        <taxon>Methylacidiphilaceae</taxon>
        <taxon>Methylacidiphilum (ex Ratnadevi et al. 2023)</taxon>
    </lineage>
</organism>